<keyword evidence="2" id="KW-1133">Transmembrane helix</keyword>
<evidence type="ECO:0000313" key="3">
    <source>
        <dbReference type="Proteomes" id="UP000887574"/>
    </source>
</evidence>
<accession>A0A915EDB5</accession>
<feature type="compositionally biased region" description="Basic and acidic residues" evidence="1">
    <location>
        <begin position="1"/>
        <end position="12"/>
    </location>
</feature>
<name>A0A915EDB5_9BILA</name>
<organism evidence="3 4">
    <name type="scientific">Ditylenchus dipsaci</name>
    <dbReference type="NCBI Taxonomy" id="166011"/>
    <lineage>
        <taxon>Eukaryota</taxon>
        <taxon>Metazoa</taxon>
        <taxon>Ecdysozoa</taxon>
        <taxon>Nematoda</taxon>
        <taxon>Chromadorea</taxon>
        <taxon>Rhabditida</taxon>
        <taxon>Tylenchina</taxon>
        <taxon>Tylenchomorpha</taxon>
        <taxon>Sphaerularioidea</taxon>
        <taxon>Anguinidae</taxon>
        <taxon>Anguininae</taxon>
        <taxon>Ditylenchus</taxon>
    </lineage>
</organism>
<evidence type="ECO:0000256" key="2">
    <source>
        <dbReference type="SAM" id="Phobius"/>
    </source>
</evidence>
<dbReference type="AlphaFoldDB" id="A0A915EDB5"/>
<feature type="compositionally biased region" description="Low complexity" evidence="1">
    <location>
        <begin position="105"/>
        <end position="122"/>
    </location>
</feature>
<evidence type="ECO:0000313" key="4">
    <source>
        <dbReference type="WBParaSite" id="jg4658"/>
    </source>
</evidence>
<reference evidence="4" key="1">
    <citation type="submission" date="2022-11" db="UniProtKB">
        <authorList>
            <consortium name="WormBaseParasite"/>
        </authorList>
    </citation>
    <scope>IDENTIFICATION</scope>
</reference>
<feature type="compositionally biased region" description="Acidic residues" evidence="1">
    <location>
        <begin position="81"/>
        <end position="104"/>
    </location>
</feature>
<protein>
    <submittedName>
        <fullName evidence="4">Uncharacterized protein</fullName>
    </submittedName>
</protein>
<dbReference type="WBParaSite" id="jg4658">
    <property type="protein sequence ID" value="jg4658"/>
    <property type="gene ID" value="jg4658"/>
</dbReference>
<evidence type="ECO:0000256" key="1">
    <source>
        <dbReference type="SAM" id="MobiDB-lite"/>
    </source>
</evidence>
<feature type="transmembrane region" description="Helical" evidence="2">
    <location>
        <begin position="444"/>
        <end position="464"/>
    </location>
</feature>
<proteinExistence type="predicted"/>
<sequence>MSEHIEFEHQEDTLSISTIDSPVMEDSGHNSSDDEGTNSWSVVQNSSSEQGSDEEEEEEDQMEEHASQSFDDRKSYSIEGDSVDEDEESDENVEYEDQEDEEVSEITGSSESSSSISLEDASITSFNISSSEEYNLKNDIDMNDEPNVNSIPSPSFTISSTSNFPVNTPSVSSQSTSHAISSNSVQAVHSSTAPSVSEGVDRQEQMQEKVRQELSHKIKTAINSEESSEPPQEEESEAVKFWKAVGQRQFNALMAAKIQSELKQKVIKALGSDVIMCSVSEVDVKRSPVQQPKWKLQPLGYAEEEDDDLVGERYCVVCSSGQVRIVLVNAGRNKRWQCVDCKEWYEWCPVVHPVSPKRARLLETGGWDENELPSKKQTTIPEPVVQQKKPCASQKLVQTSQQTINITSTTTAPTTTVKDNNPVIASQTASPAMNEPGFCSSKTLLFLLAGLWMVLVLVLGYFVCKHSAEMQTYANLFRESQRLNDLNEKSQRNLIKMLLRDQDC</sequence>
<keyword evidence="2" id="KW-0812">Transmembrane</keyword>
<dbReference type="Proteomes" id="UP000887574">
    <property type="component" value="Unplaced"/>
</dbReference>
<keyword evidence="3" id="KW-1185">Reference proteome</keyword>
<feature type="region of interest" description="Disordered" evidence="1">
    <location>
        <begin position="1"/>
        <end position="122"/>
    </location>
</feature>
<keyword evidence="2" id="KW-0472">Membrane</keyword>
<feature type="compositionally biased region" description="Acidic residues" evidence="1">
    <location>
        <begin position="51"/>
        <end position="62"/>
    </location>
</feature>
<feature type="compositionally biased region" description="Basic and acidic residues" evidence="1">
    <location>
        <begin position="63"/>
        <end position="76"/>
    </location>
</feature>